<evidence type="ECO:0000313" key="2">
    <source>
        <dbReference type="Proteomes" id="UP000746535"/>
    </source>
</evidence>
<sequence length="76" mass="8582">MIRLIFWIALVAIAIWAWRRFKSPKPPVPRASGTTLSMVRCAHCGVHLPSERALANGSQWYCSRAHLEQGPAQLDR</sequence>
<dbReference type="InterPro" id="IPR049708">
    <property type="entry name" value="PP0621-like"/>
</dbReference>
<accession>A0ABX0YDK9</accession>
<keyword evidence="2" id="KW-1185">Reference proteome</keyword>
<reference evidence="1 2" key="1">
    <citation type="submission" date="2020-03" db="EMBL/GenBank/DDBJ databases">
        <authorList>
            <person name="Wang L."/>
            <person name="He N."/>
            <person name="Li Y."/>
            <person name="Fang Y."/>
            <person name="Zhang F."/>
        </authorList>
    </citation>
    <scope>NUCLEOTIDE SEQUENCE [LARGE SCALE GENOMIC DNA]</scope>
    <source>
        <strain evidence="2">hsmgli-8</strain>
    </source>
</reference>
<protein>
    <recommendedName>
        <fullName evidence="3">MYND finger</fullName>
    </recommendedName>
</protein>
<proteinExistence type="predicted"/>
<evidence type="ECO:0008006" key="3">
    <source>
        <dbReference type="Google" id="ProtNLM"/>
    </source>
</evidence>
<dbReference type="NCBIfam" id="NF041023">
    <property type="entry name" value="PP0621_fam"/>
    <property type="match status" value="1"/>
</dbReference>
<dbReference type="Proteomes" id="UP000746535">
    <property type="component" value="Unassembled WGS sequence"/>
</dbReference>
<organism evidence="1 2">
    <name type="scientific">Pseudomonas quercus</name>
    <dbReference type="NCBI Taxonomy" id="2722792"/>
    <lineage>
        <taxon>Bacteria</taxon>
        <taxon>Pseudomonadati</taxon>
        <taxon>Pseudomonadota</taxon>
        <taxon>Gammaproteobacteria</taxon>
        <taxon>Pseudomonadales</taxon>
        <taxon>Pseudomonadaceae</taxon>
        <taxon>Pseudomonas</taxon>
    </lineage>
</organism>
<gene>
    <name evidence="1" type="ORF">HBH25_11605</name>
</gene>
<dbReference type="RefSeq" id="WP_168084065.1">
    <property type="nucleotide sequence ID" value="NZ_JAAVJI010000005.1"/>
</dbReference>
<comment type="caution">
    <text evidence="1">The sequence shown here is derived from an EMBL/GenBank/DDBJ whole genome shotgun (WGS) entry which is preliminary data.</text>
</comment>
<dbReference type="EMBL" id="JAAVJI010000005">
    <property type="protein sequence ID" value="NJP01498.1"/>
    <property type="molecule type" value="Genomic_DNA"/>
</dbReference>
<name>A0ABX0YDK9_9PSED</name>
<evidence type="ECO:0000313" key="1">
    <source>
        <dbReference type="EMBL" id="NJP01498.1"/>
    </source>
</evidence>